<dbReference type="SUPFAM" id="SSF52799">
    <property type="entry name" value="(Phosphotyrosine protein) phosphatases II"/>
    <property type="match status" value="1"/>
</dbReference>
<keyword evidence="2" id="KW-1185">Reference proteome</keyword>
<sequence length="151" mass="16898">MEQLFNFHQTTDLVGTAGQPTRDQFATIAAEDYRAVINLAMPDSDNALADEASLVTSYGLSYFHIPVPFDAPTAEHLRLFFGLMDTLEGQKMLVHCVVNARVSVFMYKYLTLKKGWAADQATSPLLHGWLPEMDNVWKAVMNMSLEDIEPA</sequence>
<gene>
    <name evidence="1" type="ORF">FIV46_14725</name>
</gene>
<proteinExistence type="predicted"/>
<comment type="caution">
    <text evidence="1">The sequence shown here is derived from an EMBL/GenBank/DDBJ whole genome shotgun (WGS) entry which is preliminary data.</text>
</comment>
<dbReference type="Proteomes" id="UP000319148">
    <property type="component" value="Unassembled WGS sequence"/>
</dbReference>
<dbReference type="EMBL" id="VFIY01000018">
    <property type="protein sequence ID" value="TPD57377.1"/>
    <property type="molecule type" value="Genomic_DNA"/>
</dbReference>
<dbReference type="CDD" id="cd14503">
    <property type="entry name" value="PTP-bact"/>
    <property type="match status" value="1"/>
</dbReference>
<evidence type="ECO:0000313" key="1">
    <source>
        <dbReference type="EMBL" id="TPD57377.1"/>
    </source>
</evidence>
<organism evidence="1 2">
    <name type="scientific">Emcibacter nanhaiensis</name>
    <dbReference type="NCBI Taxonomy" id="1505037"/>
    <lineage>
        <taxon>Bacteria</taxon>
        <taxon>Pseudomonadati</taxon>
        <taxon>Pseudomonadota</taxon>
        <taxon>Alphaproteobacteria</taxon>
        <taxon>Emcibacterales</taxon>
        <taxon>Emcibacteraceae</taxon>
        <taxon>Emcibacter</taxon>
    </lineage>
</organism>
<accession>A0A501PBF7</accession>
<reference evidence="2" key="1">
    <citation type="submission" date="2019-06" db="EMBL/GenBank/DDBJ databases">
        <title>The complete genome of Emcibacter congregatus ZYLT.</title>
        <authorList>
            <person name="Zhao Z."/>
        </authorList>
    </citation>
    <scope>NUCLEOTIDE SEQUENCE [LARGE SCALE GENOMIC DNA]</scope>
    <source>
        <strain evidence="2">MCCC 1A06723</strain>
    </source>
</reference>
<dbReference type="OrthoDB" id="7391097at2"/>
<protein>
    <submittedName>
        <fullName evidence="1">Phosphatase</fullName>
    </submittedName>
</protein>
<dbReference type="InterPro" id="IPR029021">
    <property type="entry name" value="Prot-tyrosine_phosphatase-like"/>
</dbReference>
<dbReference type="AlphaFoldDB" id="A0A501PBF7"/>
<dbReference type="Gene3D" id="3.90.190.10">
    <property type="entry name" value="Protein tyrosine phosphatase superfamily"/>
    <property type="match status" value="1"/>
</dbReference>
<evidence type="ECO:0000313" key="2">
    <source>
        <dbReference type="Proteomes" id="UP000319148"/>
    </source>
</evidence>
<dbReference type="RefSeq" id="WP_139941692.1">
    <property type="nucleotide sequence ID" value="NZ_JBHSYP010000005.1"/>
</dbReference>
<name>A0A501PBF7_9PROT</name>